<keyword evidence="4" id="KW-1185">Reference proteome</keyword>
<name>A0A368ZI09_9FLAO</name>
<dbReference type="Gene3D" id="3.40.50.20">
    <property type="match status" value="1"/>
</dbReference>
<dbReference type="GO" id="GO:0046872">
    <property type="term" value="F:metal ion binding"/>
    <property type="evidence" value="ECO:0007669"/>
    <property type="project" value="InterPro"/>
</dbReference>
<comment type="caution">
    <text evidence="3">The sequence shown here is derived from an EMBL/GenBank/DDBJ whole genome shotgun (WGS) entry which is preliminary data.</text>
</comment>
<dbReference type="OrthoDB" id="9803907at2"/>
<dbReference type="Proteomes" id="UP000253436">
    <property type="component" value="Unassembled WGS sequence"/>
</dbReference>
<proteinExistence type="predicted"/>
<dbReference type="Gene3D" id="3.30.1490.20">
    <property type="entry name" value="ATP-grasp fold, A domain"/>
    <property type="match status" value="1"/>
</dbReference>
<dbReference type="Gene3D" id="3.30.470.20">
    <property type="entry name" value="ATP-grasp fold, B domain"/>
    <property type="match status" value="1"/>
</dbReference>
<dbReference type="GO" id="GO:0005524">
    <property type="term" value="F:ATP binding"/>
    <property type="evidence" value="ECO:0007669"/>
    <property type="project" value="UniProtKB-UniRule"/>
</dbReference>
<dbReference type="SUPFAM" id="SSF56059">
    <property type="entry name" value="Glutathione synthetase ATP-binding domain-like"/>
    <property type="match status" value="1"/>
</dbReference>
<sequence>MENVNVLITSAGRRVSLVRSFQKELKRIVPTAKVFAADVKPMMSAACHIADGHFDVPKLDAPDYISVILYLCKKNNIGLIIPTIDTELLALAQNKAMFKAEGIEVVISSIKFVNACRNKRVIHDFFGSHDIKVANEYTKDNYVLPLFIKPIDGSRSVDTYVIKTEDDLTDYHFQNDKLMFLEYIDHDKFEEFTCDLYYSKDHQLRCIVPRKRLSVRDGEVYKALTVSNELVPYLKKHLKFVKGAVGCLTAQFFLHKTDASQIYAIEINPRFGGGYPLSYLSGANYTKWLIDEYLLEKTIEDKFDVWERDLLMIRYDDEILVHGFKG</sequence>
<dbReference type="InterPro" id="IPR013815">
    <property type="entry name" value="ATP_grasp_subdomain_1"/>
</dbReference>
<dbReference type="Pfam" id="PF21360">
    <property type="entry name" value="PylC-like_N"/>
    <property type="match status" value="1"/>
</dbReference>
<accession>A0A368ZI09</accession>
<keyword evidence="1" id="KW-0067">ATP-binding</keyword>
<dbReference type="RefSeq" id="WP_114310346.1">
    <property type="nucleotide sequence ID" value="NZ_QPJO01000004.1"/>
</dbReference>
<gene>
    <name evidence="3" type="ORF">DFQ08_104174</name>
</gene>
<evidence type="ECO:0000259" key="2">
    <source>
        <dbReference type="PROSITE" id="PS50975"/>
    </source>
</evidence>
<evidence type="ECO:0000313" key="3">
    <source>
        <dbReference type="EMBL" id="RCW90775.1"/>
    </source>
</evidence>
<dbReference type="AlphaFoldDB" id="A0A368ZI09"/>
<evidence type="ECO:0000256" key="1">
    <source>
        <dbReference type="PROSITE-ProRule" id="PRU00409"/>
    </source>
</evidence>
<organism evidence="3 4">
    <name type="scientific">Winogradskyella arenosi</name>
    <dbReference type="NCBI Taxonomy" id="533325"/>
    <lineage>
        <taxon>Bacteria</taxon>
        <taxon>Pseudomonadati</taxon>
        <taxon>Bacteroidota</taxon>
        <taxon>Flavobacteriia</taxon>
        <taxon>Flavobacteriales</taxon>
        <taxon>Flavobacteriaceae</taxon>
        <taxon>Winogradskyella</taxon>
    </lineage>
</organism>
<protein>
    <submittedName>
        <fullName evidence="3">Carbamoyl-phosphate synthase large subunit</fullName>
    </submittedName>
</protein>
<keyword evidence="1" id="KW-0547">Nucleotide-binding</keyword>
<dbReference type="InterPro" id="IPR011761">
    <property type="entry name" value="ATP-grasp"/>
</dbReference>
<dbReference type="Pfam" id="PF15632">
    <property type="entry name" value="ATPgrasp_Ter"/>
    <property type="match status" value="1"/>
</dbReference>
<reference evidence="3 4" key="1">
    <citation type="submission" date="2018-07" db="EMBL/GenBank/DDBJ databases">
        <title>Genomic Encyclopedia of Type Strains, Phase III (KMG-III): the genomes of soil and plant-associated and newly described type strains.</title>
        <authorList>
            <person name="Whitman W."/>
        </authorList>
    </citation>
    <scope>NUCLEOTIDE SEQUENCE [LARGE SCALE GENOMIC DNA]</scope>
    <source>
        <strain evidence="3 4">CECT 7958</strain>
    </source>
</reference>
<dbReference type="PROSITE" id="PS50975">
    <property type="entry name" value="ATP_GRASP"/>
    <property type="match status" value="1"/>
</dbReference>
<dbReference type="EMBL" id="QPJO01000004">
    <property type="protein sequence ID" value="RCW90775.1"/>
    <property type="molecule type" value="Genomic_DNA"/>
</dbReference>
<dbReference type="InterPro" id="IPR048764">
    <property type="entry name" value="PylC_N"/>
</dbReference>
<evidence type="ECO:0000313" key="4">
    <source>
        <dbReference type="Proteomes" id="UP000253436"/>
    </source>
</evidence>
<feature type="domain" description="ATP-grasp" evidence="2">
    <location>
        <begin position="95"/>
        <end position="294"/>
    </location>
</feature>